<sequence>MKTLLFIFMTIAMLLWFLSTLRRKPCQKKGCIDAIIPAYNEGPCLAQSLDNLLRNPYFCRVICVNDGSTDNTEAVMAEVKRKWGDRFVAVTQKNTGKGGALMHGLKYATCDQVFLSDADTFVPPDNDAFDRNGLYAGRN</sequence>
<name>A0A8S0FRX0_ECOLX</name>
<dbReference type="PANTHER" id="PTHR43630:SF1">
    <property type="entry name" value="POLY-BETA-1,6-N-ACETYL-D-GLUCOSAMINE SYNTHASE"/>
    <property type="match status" value="1"/>
</dbReference>
<accession>A0A8S0FRX0</accession>
<dbReference type="EMBL" id="AP022360">
    <property type="protein sequence ID" value="BBU82955.1"/>
    <property type="molecule type" value="Genomic_DNA"/>
</dbReference>
<reference evidence="5 6" key="1">
    <citation type="submission" date="2020-01" db="EMBL/GenBank/DDBJ databases">
        <title>Dynamics of blaIMP-6 dissemination in carbapenem resistant Enterobacteriacea isolated from regional surveillance in Osaka, Japan.</title>
        <authorList>
            <person name="Abe R."/>
            <person name="Akeda Y."/>
            <person name="Sugawara Y."/>
            <person name="Yamamoto N."/>
            <person name="Tomono K."/>
            <person name="Takeuchi D."/>
            <person name="Kawahara R."/>
            <person name="Hamada S."/>
        </authorList>
    </citation>
    <scope>NUCLEOTIDE SEQUENCE [LARGE SCALE GENOMIC DNA]</scope>
    <source>
        <strain evidence="5 6">E300</strain>
    </source>
</reference>
<dbReference type="InterPro" id="IPR029044">
    <property type="entry name" value="Nucleotide-diphossugar_trans"/>
</dbReference>
<evidence type="ECO:0000256" key="1">
    <source>
        <dbReference type="ARBA" id="ARBA00006739"/>
    </source>
</evidence>
<comment type="similarity">
    <text evidence="1">Belongs to the glycosyltransferase 2 family.</text>
</comment>
<keyword evidence="2" id="KW-0328">Glycosyltransferase</keyword>
<feature type="domain" description="Glycosyltransferase 2-like" evidence="4">
    <location>
        <begin position="34"/>
        <end position="125"/>
    </location>
</feature>
<dbReference type="Pfam" id="PF00535">
    <property type="entry name" value="Glycos_transf_2"/>
    <property type="match status" value="1"/>
</dbReference>
<evidence type="ECO:0000313" key="6">
    <source>
        <dbReference type="Proteomes" id="UP000467488"/>
    </source>
</evidence>
<gene>
    <name evidence="5" type="ORF">EIMP300_43550</name>
</gene>
<dbReference type="Gene3D" id="3.90.550.10">
    <property type="entry name" value="Spore Coat Polysaccharide Biosynthesis Protein SpsA, Chain A"/>
    <property type="match status" value="1"/>
</dbReference>
<dbReference type="Proteomes" id="UP000467488">
    <property type="component" value="Chromosome"/>
</dbReference>
<proteinExistence type="inferred from homology"/>
<organism evidence="5 6">
    <name type="scientific">Escherichia coli</name>
    <dbReference type="NCBI Taxonomy" id="562"/>
    <lineage>
        <taxon>Bacteria</taxon>
        <taxon>Pseudomonadati</taxon>
        <taxon>Pseudomonadota</taxon>
        <taxon>Gammaproteobacteria</taxon>
        <taxon>Enterobacterales</taxon>
        <taxon>Enterobacteriaceae</taxon>
        <taxon>Escherichia</taxon>
    </lineage>
</organism>
<evidence type="ECO:0000259" key="4">
    <source>
        <dbReference type="Pfam" id="PF00535"/>
    </source>
</evidence>
<evidence type="ECO:0000256" key="3">
    <source>
        <dbReference type="ARBA" id="ARBA00022679"/>
    </source>
</evidence>
<protein>
    <recommendedName>
        <fullName evidence="4">Glycosyltransferase 2-like domain-containing protein</fullName>
    </recommendedName>
</protein>
<dbReference type="SUPFAM" id="SSF53448">
    <property type="entry name" value="Nucleotide-diphospho-sugar transferases"/>
    <property type="match status" value="1"/>
</dbReference>
<evidence type="ECO:0000256" key="2">
    <source>
        <dbReference type="ARBA" id="ARBA00022676"/>
    </source>
</evidence>
<dbReference type="GO" id="GO:0016757">
    <property type="term" value="F:glycosyltransferase activity"/>
    <property type="evidence" value="ECO:0007669"/>
    <property type="project" value="UniProtKB-KW"/>
</dbReference>
<evidence type="ECO:0000313" key="5">
    <source>
        <dbReference type="EMBL" id="BBU82955.1"/>
    </source>
</evidence>
<keyword evidence="3" id="KW-0808">Transferase</keyword>
<dbReference type="AlphaFoldDB" id="A0A8S0FRX0"/>
<dbReference type="PANTHER" id="PTHR43630">
    <property type="entry name" value="POLY-BETA-1,6-N-ACETYL-D-GLUCOSAMINE SYNTHASE"/>
    <property type="match status" value="1"/>
</dbReference>
<dbReference type="InterPro" id="IPR001173">
    <property type="entry name" value="Glyco_trans_2-like"/>
</dbReference>